<proteinExistence type="predicted"/>
<evidence type="ECO:0000313" key="2">
    <source>
        <dbReference type="EMBL" id="CCD11893.1"/>
    </source>
</evidence>
<dbReference type="AlphaFoldDB" id="F9W410"/>
<organism evidence="2 3">
    <name type="scientific">Trypanosoma congolense (strain IL3000)</name>
    <dbReference type="NCBI Taxonomy" id="1068625"/>
    <lineage>
        <taxon>Eukaryota</taxon>
        <taxon>Discoba</taxon>
        <taxon>Euglenozoa</taxon>
        <taxon>Kinetoplastea</taxon>
        <taxon>Metakinetoplastina</taxon>
        <taxon>Trypanosomatida</taxon>
        <taxon>Trypanosomatidae</taxon>
        <taxon>Trypanosoma</taxon>
        <taxon>Nannomonas</taxon>
    </lineage>
</organism>
<gene>
    <name evidence="2" type="ORF">TCIL3000_0_28310</name>
</gene>
<reference evidence="2 3" key="2">
    <citation type="journal article" date="2012" name="Proc. Natl. Acad. Sci. U.S.A.">
        <title>Antigenic diversity is generated by distinct evolutionary mechanisms in African trypanosome species.</title>
        <authorList>
            <person name="Jackson A.P."/>
            <person name="Berry A."/>
            <person name="Aslett M."/>
            <person name="Allison H.C."/>
            <person name="Burton P."/>
            <person name="Vavrova-Anderson J."/>
            <person name="Brown R."/>
            <person name="Browne H."/>
            <person name="Corton N."/>
            <person name="Hauser H."/>
            <person name="Gamble J."/>
            <person name="Gilderthorp R."/>
            <person name="Marcello L."/>
            <person name="McQuillan J."/>
            <person name="Otto T.D."/>
            <person name="Quail M.A."/>
            <person name="Sanders M.J."/>
            <person name="van Tonder A."/>
            <person name="Ginger M.L."/>
            <person name="Field M.C."/>
            <person name="Barry J.D."/>
            <person name="Hertz-Fowler C."/>
            <person name="Berriman M."/>
        </authorList>
    </citation>
    <scope>NUCLEOTIDE SEQUENCE [LARGE SCALE GENOMIC DNA]</scope>
    <source>
        <strain evidence="2 3">IL3000</strain>
    </source>
</reference>
<sequence length="151" mass="16666">MNAQTQKPLLLLYCLISSVMGYDVDLASLCAVKHRTAITLGTMIEHYVAAGKSAWRDFMLAASLWSQRSCLLSLRGHVFSVDRPSVVEIVTGAYDPRKKCNRYSAHCACLHFQTAQGPLVYRTHVVGSLCYAIHACYSVQALMPSALNQRG</sequence>
<dbReference type="Proteomes" id="UP000000702">
    <property type="component" value="Unassembled WGS sequence"/>
</dbReference>
<evidence type="ECO:0000256" key="1">
    <source>
        <dbReference type="SAM" id="SignalP"/>
    </source>
</evidence>
<comment type="caution">
    <text evidence="2">The sequence shown here is derived from an EMBL/GenBank/DDBJ whole genome shotgun (WGS) entry which is preliminary data.</text>
</comment>
<feature type="signal peptide" evidence="1">
    <location>
        <begin position="1"/>
        <end position="21"/>
    </location>
</feature>
<evidence type="ECO:0000313" key="3">
    <source>
        <dbReference type="Proteomes" id="UP000000702"/>
    </source>
</evidence>
<reference evidence="3" key="1">
    <citation type="submission" date="2011-07" db="EMBL/GenBank/DDBJ databases">
        <title>Divergent evolution of antigenic variation in African trypanosomes.</title>
        <authorList>
            <person name="Jackson A.P."/>
            <person name="Berry A."/>
            <person name="Allison H.C."/>
            <person name="Burton P."/>
            <person name="Anderson J."/>
            <person name="Aslett M."/>
            <person name="Brown R."/>
            <person name="Corton N."/>
            <person name="Harris D."/>
            <person name="Hauser H."/>
            <person name="Gamble J."/>
            <person name="Gilderthorp R."/>
            <person name="McQuillan J."/>
            <person name="Quail M.A."/>
            <person name="Sanders M."/>
            <person name="Van Tonder A."/>
            <person name="Ginger M.L."/>
            <person name="Donelson J.E."/>
            <person name="Field M.C."/>
            <person name="Barry J.D."/>
            <person name="Berriman M."/>
            <person name="Hertz-Fowler C."/>
        </authorList>
    </citation>
    <scope>NUCLEOTIDE SEQUENCE [LARGE SCALE GENOMIC DNA]</scope>
    <source>
        <strain evidence="3">IL3000</strain>
    </source>
</reference>
<feature type="chain" id="PRO_5003394543" evidence="1">
    <location>
        <begin position="22"/>
        <end position="151"/>
    </location>
</feature>
<name>F9W410_TRYCI</name>
<dbReference type="VEuPathDB" id="TriTrypDB:TcIL3000_0_28310"/>
<keyword evidence="1" id="KW-0732">Signal</keyword>
<dbReference type="EMBL" id="CAEQ01000501">
    <property type="protein sequence ID" value="CCD11893.1"/>
    <property type="molecule type" value="Genomic_DNA"/>
</dbReference>
<accession>F9W410</accession>
<keyword evidence="3" id="KW-1185">Reference proteome</keyword>
<protein>
    <submittedName>
        <fullName evidence="2">WGS project CAEQ00000000 data, annotated contig 1134</fullName>
    </submittedName>
</protein>